<dbReference type="Proteomes" id="UP000250079">
    <property type="component" value="Chromosome"/>
</dbReference>
<comment type="subcellular location">
    <subcellularLocation>
        <location evidence="6">Cytoplasm</location>
    </subcellularLocation>
</comment>
<gene>
    <name evidence="7" type="primary">csrA_1</name>
    <name evidence="6" type="synonym">csrA</name>
    <name evidence="7" type="ORF">IMCC3135_04815</name>
</gene>
<keyword evidence="3 6" id="KW-0810">Translation regulation</keyword>
<accession>A0A2Z2NIC1</accession>
<evidence type="ECO:0000256" key="3">
    <source>
        <dbReference type="ARBA" id="ARBA00022845"/>
    </source>
</evidence>
<evidence type="ECO:0000256" key="1">
    <source>
        <dbReference type="ARBA" id="ARBA00022490"/>
    </source>
</evidence>
<reference evidence="7 8" key="1">
    <citation type="submission" date="2016-12" db="EMBL/GenBank/DDBJ databases">
        <authorList>
            <person name="Song W.-J."/>
            <person name="Kurnit D.M."/>
        </authorList>
    </citation>
    <scope>NUCLEOTIDE SEQUENCE [LARGE SCALE GENOMIC DNA]</scope>
    <source>
        <strain evidence="7 8">IMCC3135</strain>
    </source>
</reference>
<keyword evidence="1 6" id="KW-0963">Cytoplasm</keyword>
<dbReference type="PANTHER" id="PTHR34984">
    <property type="entry name" value="CARBON STORAGE REGULATOR"/>
    <property type="match status" value="1"/>
</dbReference>
<comment type="function">
    <text evidence="6">A key translational regulator that binds mRNA to regulate translation initiation and/or mRNA stability. Mediates global changes in gene expression, shifting from rapid growth to stress survival by linking envelope stress, the stringent response and the catabolite repression systems. Usually binds in the 5'-UTR; binding at or near the Shine-Dalgarno sequence prevents ribosome-binding, repressing translation, binding elsewhere in the 5'-UTR can activate translation and/or stabilize the mRNA. Its function is antagonized by small RNA(s).</text>
</comment>
<comment type="similarity">
    <text evidence="6">Belongs to the CsrA/RsmA family.</text>
</comment>
<dbReference type="PANTHER" id="PTHR34984:SF1">
    <property type="entry name" value="CARBON STORAGE REGULATOR"/>
    <property type="match status" value="1"/>
</dbReference>
<organism evidence="7 8">
    <name type="scientific">Granulosicoccus antarcticus IMCC3135</name>
    <dbReference type="NCBI Taxonomy" id="1192854"/>
    <lineage>
        <taxon>Bacteria</taxon>
        <taxon>Pseudomonadati</taxon>
        <taxon>Pseudomonadota</taxon>
        <taxon>Gammaproteobacteria</taxon>
        <taxon>Chromatiales</taxon>
        <taxon>Granulosicoccaceae</taxon>
        <taxon>Granulosicoccus</taxon>
    </lineage>
</organism>
<dbReference type="Pfam" id="PF02599">
    <property type="entry name" value="CsrA"/>
    <property type="match status" value="1"/>
</dbReference>
<keyword evidence="2 6" id="KW-0678">Repressor</keyword>
<dbReference type="NCBIfam" id="TIGR00202">
    <property type="entry name" value="csrA"/>
    <property type="match status" value="1"/>
</dbReference>
<evidence type="ECO:0000256" key="2">
    <source>
        <dbReference type="ARBA" id="ARBA00022491"/>
    </source>
</evidence>
<dbReference type="GO" id="GO:0045948">
    <property type="term" value="P:positive regulation of translational initiation"/>
    <property type="evidence" value="ECO:0007669"/>
    <property type="project" value="UniProtKB-UniRule"/>
</dbReference>
<dbReference type="AlphaFoldDB" id="A0A2Z2NIC1"/>
<evidence type="ECO:0000256" key="5">
    <source>
        <dbReference type="ARBA" id="ARBA00023159"/>
    </source>
</evidence>
<dbReference type="SUPFAM" id="SSF117130">
    <property type="entry name" value="CsrA-like"/>
    <property type="match status" value="1"/>
</dbReference>
<evidence type="ECO:0000256" key="4">
    <source>
        <dbReference type="ARBA" id="ARBA00022884"/>
    </source>
</evidence>
<dbReference type="GO" id="GO:0006402">
    <property type="term" value="P:mRNA catabolic process"/>
    <property type="evidence" value="ECO:0007669"/>
    <property type="project" value="InterPro"/>
</dbReference>
<evidence type="ECO:0000256" key="6">
    <source>
        <dbReference type="HAMAP-Rule" id="MF_00167"/>
    </source>
</evidence>
<name>A0A2Z2NIC1_9GAMM</name>
<keyword evidence="5 6" id="KW-0010">Activator</keyword>
<dbReference type="GO" id="GO:0005829">
    <property type="term" value="C:cytosol"/>
    <property type="evidence" value="ECO:0007669"/>
    <property type="project" value="TreeGrafter"/>
</dbReference>
<dbReference type="GO" id="GO:0048027">
    <property type="term" value="F:mRNA 5'-UTR binding"/>
    <property type="evidence" value="ECO:0007669"/>
    <property type="project" value="UniProtKB-UniRule"/>
</dbReference>
<dbReference type="Gene3D" id="2.60.40.4380">
    <property type="entry name" value="Translational regulator CsrA"/>
    <property type="match status" value="1"/>
</dbReference>
<dbReference type="FunFam" id="2.60.40.4380:FF:000002">
    <property type="entry name" value="Translational regulator CsrA"/>
    <property type="match status" value="1"/>
</dbReference>
<dbReference type="KEGG" id="gai:IMCC3135_04815"/>
<sequence>MLVLSRHIDESIQIGDQITVTVVDIKGKQARIGISAPDDVEVHREEVYERIQADLDISEEGESDTPSES</sequence>
<proteinExistence type="inferred from homology"/>
<dbReference type="RefSeq" id="WP_088921679.1">
    <property type="nucleotide sequence ID" value="NZ_CP018632.1"/>
</dbReference>
<keyword evidence="8" id="KW-1185">Reference proteome</keyword>
<comment type="subunit">
    <text evidence="6">Homodimer; the beta-strands of each monomer intercalate to form a hydrophobic core, while the alpha-helices form wings that extend away from the core.</text>
</comment>
<dbReference type="InterPro" id="IPR003751">
    <property type="entry name" value="CsrA"/>
</dbReference>
<evidence type="ECO:0000313" key="8">
    <source>
        <dbReference type="Proteomes" id="UP000250079"/>
    </source>
</evidence>
<dbReference type="InterPro" id="IPR036107">
    <property type="entry name" value="CsrA_sf"/>
</dbReference>
<protein>
    <recommendedName>
        <fullName evidence="6">Translational regulator CsrA</fullName>
    </recommendedName>
    <alternativeName>
        <fullName evidence="6">Carbon storage regulator</fullName>
    </alternativeName>
</protein>
<dbReference type="EMBL" id="CP018632">
    <property type="protein sequence ID" value="ASJ71076.1"/>
    <property type="molecule type" value="Genomic_DNA"/>
</dbReference>
<dbReference type="HAMAP" id="MF_00167">
    <property type="entry name" value="CsrA"/>
    <property type="match status" value="1"/>
</dbReference>
<dbReference type="OrthoDB" id="9809061at2"/>
<dbReference type="NCBIfam" id="NF002469">
    <property type="entry name" value="PRK01712.1"/>
    <property type="match status" value="1"/>
</dbReference>
<dbReference type="GO" id="GO:0006109">
    <property type="term" value="P:regulation of carbohydrate metabolic process"/>
    <property type="evidence" value="ECO:0007669"/>
    <property type="project" value="UniProtKB-UniRule"/>
</dbReference>
<keyword evidence="4 6" id="KW-0694">RNA-binding</keyword>
<evidence type="ECO:0000313" key="7">
    <source>
        <dbReference type="EMBL" id="ASJ71076.1"/>
    </source>
</evidence>
<dbReference type="GO" id="GO:0045947">
    <property type="term" value="P:negative regulation of translational initiation"/>
    <property type="evidence" value="ECO:0007669"/>
    <property type="project" value="UniProtKB-UniRule"/>
</dbReference>